<dbReference type="STRING" id="1086011.HJ01_03095"/>
<feature type="region of interest" description="Disordered" evidence="1">
    <location>
        <begin position="1"/>
        <end position="29"/>
    </location>
</feature>
<evidence type="ECO:0000313" key="2">
    <source>
        <dbReference type="EMBL" id="EIA07729.1"/>
    </source>
</evidence>
<dbReference type="GO" id="GO:0003887">
    <property type="term" value="F:DNA-directed DNA polymerase activity"/>
    <property type="evidence" value="ECO:0007669"/>
    <property type="project" value="UniProtKB-EC"/>
</dbReference>
<proteinExistence type="predicted"/>
<dbReference type="EMBL" id="AHKF01000022">
    <property type="protein sequence ID" value="EIA07729.1"/>
    <property type="molecule type" value="Genomic_DNA"/>
</dbReference>
<gene>
    <name evidence="2" type="ORF">HJ01_03095</name>
</gene>
<organism evidence="2 3">
    <name type="scientific">Flavobacterium frigoris (strain PS1)</name>
    <dbReference type="NCBI Taxonomy" id="1086011"/>
    <lineage>
        <taxon>Bacteria</taxon>
        <taxon>Pseudomonadati</taxon>
        <taxon>Bacteroidota</taxon>
        <taxon>Flavobacteriia</taxon>
        <taxon>Flavobacteriales</taxon>
        <taxon>Flavobacteriaceae</taxon>
        <taxon>Flavobacterium</taxon>
    </lineage>
</organism>
<dbReference type="AlphaFoldDB" id="H7FV97"/>
<feature type="compositionally biased region" description="Polar residues" evidence="1">
    <location>
        <begin position="13"/>
        <end position="26"/>
    </location>
</feature>
<reference evidence="2 3" key="1">
    <citation type="journal article" date="2014" name="Acta Crystallogr. D">
        <title>Structure-based characterization and antifreeze properties of a hyperactive ice-binding protein from the Antarctic bacterium Flavobacterium frigoris PS1.</title>
        <authorList>
            <person name="Do H."/>
            <person name="Kim S.J."/>
            <person name="Kim H.J."/>
            <person name="Lee J.H."/>
        </authorList>
    </citation>
    <scope>NUCLEOTIDE SEQUENCE [LARGE SCALE GENOMIC DNA]</scope>
    <source>
        <strain evidence="2 3">PS1</strain>
    </source>
</reference>
<accession>H7FV97</accession>
<keyword evidence="2" id="KW-0548">Nucleotidyltransferase</keyword>
<keyword evidence="3" id="KW-1185">Reference proteome</keyword>
<sequence length="182" mass="20550">MQVSANKEPESKPVSNEQIKADTSISDGPKVSAFSLASIRAKKALEESNKSYVKEELQLPTQSFSETEMLLHWTKYAKRLGEKGFRIMESLLLINDPVLNGVAITLELPNQGSKLDFEKELNGLLGHLKGHLHNHDITIEVIVNESIQSKKNFNDQDRYNRLHEINPNIDLLRTTFGLDLNV</sequence>
<dbReference type="EC" id="2.7.7.7" evidence="2"/>
<evidence type="ECO:0000313" key="3">
    <source>
        <dbReference type="Proteomes" id="UP000005566"/>
    </source>
</evidence>
<dbReference type="eggNOG" id="COG3266">
    <property type="taxonomic scope" value="Bacteria"/>
</dbReference>
<keyword evidence="2" id="KW-0808">Transferase</keyword>
<protein>
    <submittedName>
        <fullName evidence="2">DNA polymerase III subunit gamma and tau</fullName>
        <ecNumber evidence="2">2.7.7.7</ecNumber>
    </submittedName>
</protein>
<name>H7FV97_FLAFP</name>
<evidence type="ECO:0000256" key="1">
    <source>
        <dbReference type="SAM" id="MobiDB-lite"/>
    </source>
</evidence>
<dbReference type="Proteomes" id="UP000005566">
    <property type="component" value="Unassembled WGS sequence"/>
</dbReference>
<dbReference type="PATRIC" id="fig|1086011.3.peg.3035"/>
<comment type="caution">
    <text evidence="2">The sequence shown here is derived from an EMBL/GenBank/DDBJ whole genome shotgun (WGS) entry which is preliminary data.</text>
</comment>
<dbReference type="RefSeq" id="WP_007139272.1">
    <property type="nucleotide sequence ID" value="NZ_AHKF01000022.1"/>
</dbReference>